<comment type="caution">
    <text evidence="2">The sequence shown here is derived from an EMBL/GenBank/DDBJ whole genome shotgun (WGS) entry which is preliminary data.</text>
</comment>
<feature type="compositionally biased region" description="Low complexity" evidence="1">
    <location>
        <begin position="313"/>
        <end position="329"/>
    </location>
</feature>
<accession>A0A2N4TJZ8</accession>
<dbReference type="Proteomes" id="UP000234456">
    <property type="component" value="Unassembled WGS sequence"/>
</dbReference>
<dbReference type="RefSeq" id="WP_102067625.1">
    <property type="nucleotide sequence ID" value="NZ_PKQE01000009.1"/>
</dbReference>
<dbReference type="SUPFAM" id="SSF82185">
    <property type="entry name" value="Histone H3 K4-specific methyltransferase SET7/9 N-terminal domain"/>
    <property type="match status" value="2"/>
</dbReference>
<dbReference type="PROSITE" id="PS51257">
    <property type="entry name" value="PROKAR_LIPOPROTEIN"/>
    <property type="match status" value="1"/>
</dbReference>
<evidence type="ECO:0000313" key="3">
    <source>
        <dbReference type="Proteomes" id="UP000234456"/>
    </source>
</evidence>
<proteinExistence type="predicted"/>
<feature type="region of interest" description="Disordered" evidence="1">
    <location>
        <begin position="312"/>
        <end position="348"/>
    </location>
</feature>
<feature type="compositionally biased region" description="Polar residues" evidence="1">
    <location>
        <begin position="337"/>
        <end position="348"/>
    </location>
</feature>
<dbReference type="AlphaFoldDB" id="A0A2N4TJZ8"/>
<dbReference type="Gene3D" id="2.20.110.10">
    <property type="entry name" value="Histone H3 K4-specific methyltransferase SET7/9 N-terminal domain"/>
    <property type="match status" value="1"/>
</dbReference>
<reference evidence="2 3" key="1">
    <citation type="submission" date="2017-12" db="EMBL/GenBank/DDBJ databases">
        <title>Draft genome sequence of Ralstonia pickettii 52.</title>
        <authorList>
            <person name="Zheng B."/>
        </authorList>
    </citation>
    <scope>NUCLEOTIDE SEQUENCE [LARGE SCALE GENOMIC DNA]</scope>
    <source>
        <strain evidence="2 3">52</strain>
    </source>
</reference>
<gene>
    <name evidence="2" type="ORF">C0Q88_25305</name>
</gene>
<protein>
    <recommendedName>
        <fullName evidence="4">Toxin-antitoxin system YwqK family antitoxin</fullName>
    </recommendedName>
</protein>
<dbReference type="EMBL" id="PKQE01000009">
    <property type="protein sequence ID" value="PLC40014.1"/>
    <property type="molecule type" value="Genomic_DNA"/>
</dbReference>
<evidence type="ECO:0008006" key="4">
    <source>
        <dbReference type="Google" id="ProtNLM"/>
    </source>
</evidence>
<organism evidence="2 3">
    <name type="scientific">Ralstonia pickettii</name>
    <name type="common">Burkholderia pickettii</name>
    <dbReference type="NCBI Taxonomy" id="329"/>
    <lineage>
        <taxon>Bacteria</taxon>
        <taxon>Pseudomonadati</taxon>
        <taxon>Pseudomonadota</taxon>
        <taxon>Betaproteobacteria</taxon>
        <taxon>Burkholderiales</taxon>
        <taxon>Burkholderiaceae</taxon>
        <taxon>Ralstonia</taxon>
    </lineage>
</organism>
<name>A0A2N4TJZ8_RALPI</name>
<evidence type="ECO:0000313" key="2">
    <source>
        <dbReference type="EMBL" id="PLC40014.1"/>
    </source>
</evidence>
<sequence length="348" mass="37862">MKLTLTNPVVLFTLAASLLMTGCGKPLDFRNAQINNGKIYAGNDNSPFSGKVTNVPYSQIFQDTDGLDKAQRAFLLAVKDNGAINYQVACDLQAHDGLRDGKVVCKLPNSDITEIETAFSDGKLDGDFKLYAKDGRTVLNSVSFTQGQPDGKQEMYSPRNHKLIRVAHWSKGVPNGEEEGFDESTGNRTLRAKWSNGQLDGELFEYAPDGKQVIHHVKFVRGAKDGVEELFYPVTGKPRQYGQYVNGQLTGTTKAWDPDGRLVYERDYANGSTIPDSPELRACIEHMINEVKEASDYSIGREDVARATCKENSSLNSGAAAPSAATQVAPELAGLTDATSSTTAQPKN</sequence>
<dbReference type="OrthoDB" id="5941127at2"/>
<evidence type="ECO:0000256" key="1">
    <source>
        <dbReference type="SAM" id="MobiDB-lite"/>
    </source>
</evidence>